<gene>
    <name evidence="1" type="primary">Acey_s0001.g313</name>
    <name evidence="1" type="ORF">Y032_0001g313</name>
</gene>
<evidence type="ECO:0000313" key="2">
    <source>
        <dbReference type="Proteomes" id="UP000024635"/>
    </source>
</evidence>
<name>A0A016W2Z9_9BILA</name>
<reference evidence="2" key="1">
    <citation type="journal article" date="2015" name="Nat. Genet.">
        <title>The genome and transcriptome of the zoonotic hookworm Ancylostoma ceylanicum identify infection-specific gene families.</title>
        <authorList>
            <person name="Schwarz E.M."/>
            <person name="Hu Y."/>
            <person name="Antoshechkin I."/>
            <person name="Miller M.M."/>
            <person name="Sternberg P.W."/>
            <person name="Aroian R.V."/>
        </authorList>
    </citation>
    <scope>NUCLEOTIDE SEQUENCE</scope>
    <source>
        <strain evidence="2">HY135</strain>
    </source>
</reference>
<dbReference type="Proteomes" id="UP000024635">
    <property type="component" value="Unassembled WGS sequence"/>
</dbReference>
<comment type="caution">
    <text evidence="1">The sequence shown here is derived from an EMBL/GenBank/DDBJ whole genome shotgun (WGS) entry which is preliminary data.</text>
</comment>
<accession>A0A016W2Z9</accession>
<dbReference type="EMBL" id="JARK01001337">
    <property type="protein sequence ID" value="EYC34229.1"/>
    <property type="molecule type" value="Genomic_DNA"/>
</dbReference>
<keyword evidence="2" id="KW-1185">Reference proteome</keyword>
<organism evidence="1 2">
    <name type="scientific">Ancylostoma ceylanicum</name>
    <dbReference type="NCBI Taxonomy" id="53326"/>
    <lineage>
        <taxon>Eukaryota</taxon>
        <taxon>Metazoa</taxon>
        <taxon>Ecdysozoa</taxon>
        <taxon>Nematoda</taxon>
        <taxon>Chromadorea</taxon>
        <taxon>Rhabditida</taxon>
        <taxon>Rhabditina</taxon>
        <taxon>Rhabditomorpha</taxon>
        <taxon>Strongyloidea</taxon>
        <taxon>Ancylostomatidae</taxon>
        <taxon>Ancylostomatinae</taxon>
        <taxon>Ancylostoma</taxon>
    </lineage>
</organism>
<protein>
    <submittedName>
        <fullName evidence="1">Uncharacterized protein</fullName>
    </submittedName>
</protein>
<sequence length="70" mass="7543">MSGLSVSGCPFSRYLGVFPYPLSAPLSGHLAPDIGADKAKWSDPTGRDIRWKGIVWRTLCGSILCADLSF</sequence>
<evidence type="ECO:0000313" key="1">
    <source>
        <dbReference type="EMBL" id="EYC34229.1"/>
    </source>
</evidence>
<dbReference type="AlphaFoldDB" id="A0A016W2Z9"/>
<proteinExistence type="predicted"/>